<name>A0ABX1K7C2_9CELL</name>
<evidence type="ECO:0000256" key="1">
    <source>
        <dbReference type="SAM" id="SignalP"/>
    </source>
</evidence>
<evidence type="ECO:0008006" key="4">
    <source>
        <dbReference type="Google" id="ProtNLM"/>
    </source>
</evidence>
<keyword evidence="1" id="KW-0732">Signal</keyword>
<organism evidence="2 3">
    <name type="scientific">Cellulomonas septica</name>
    <dbReference type="NCBI Taxonomy" id="285080"/>
    <lineage>
        <taxon>Bacteria</taxon>
        <taxon>Bacillati</taxon>
        <taxon>Actinomycetota</taxon>
        <taxon>Actinomycetes</taxon>
        <taxon>Micrococcales</taxon>
        <taxon>Cellulomonadaceae</taxon>
        <taxon>Cellulomonas</taxon>
    </lineage>
</organism>
<sequence length="784" mass="80872">MIRAVRALVAVLATATALLAAGALATPTPATAADLSRFDPGFIISDAVFYNAAAMSAPQVQAFLDQKGASCVPAAGSTCLKSYTESTTTRAATNRCAQYTGQPGESAAVIIAKVAAACGINPQVLLVTLQKEQGLVTATTGRPAATYQKAMGYGCPDTAPCDALYYGFFNQVYSAASQFRNYQLNPGSYSHREGLTNNVRFHPNAACGTAPVLIRNQATAGLYNYTPYQPNAAALAAGYGTGDACSSYGNRNFWNYFSDWFGNPAGSPPFGFIDSVTVSGLEITATGWAIDPDTNAPIAVHVYAGTSARAFTADVSRPDLVAPFGRGDKHGYAATMPVAPGTQDVCVWAINSDAISGNTLLGCRTVTVPNPLRGFVDAVTPDATGVYVKGWAYDPDAPATSVPVSVTVDGVETLLTADQPRPDVDAAYGAGPRHGFEAHVPASVGRHTVCLTARKPAPGYDLPLTCRDVTVVNQQPTGFLDSVTTTATSVTVNGWALDPDTTDPIAVHVYVDRNAQAFTADLPRADIGAAFGKGDRHGFSATMPAGPGTHSVCVYAINTPSGPNVAMGCRTVTVTNANPTGFIDSVTGAPGGVTVQGWALDPDTTDPIAVHMYVDGTSSQAFTADQVRTDIGAIFGKGDKHGFTATMPAGPGNHTVCLYAINTPAGPNVAMGCRSVTVPAANRAPIGFLDSFTSTASSVTVQGWALDPDTTAPIAVHVYVDGNSQAFVADQSRPDIASAFGLGDRHGFTATMAATPGAHNVCVYAINTPAGSNVAMGCRTVTVG</sequence>
<feature type="signal peptide" evidence="1">
    <location>
        <begin position="1"/>
        <end position="32"/>
    </location>
</feature>
<dbReference type="Proteomes" id="UP000777774">
    <property type="component" value="Unassembled WGS sequence"/>
</dbReference>
<keyword evidence="3" id="KW-1185">Reference proteome</keyword>
<protein>
    <recommendedName>
        <fullName evidence="4">Hemagglutinin</fullName>
    </recommendedName>
</protein>
<comment type="caution">
    <text evidence="2">The sequence shown here is derived from an EMBL/GenBank/DDBJ whole genome shotgun (WGS) entry which is preliminary data.</text>
</comment>
<evidence type="ECO:0000313" key="2">
    <source>
        <dbReference type="EMBL" id="NKY40908.1"/>
    </source>
</evidence>
<dbReference type="EMBL" id="JAAXOY010000497">
    <property type="protein sequence ID" value="NKY40908.1"/>
    <property type="molecule type" value="Genomic_DNA"/>
</dbReference>
<dbReference type="RefSeq" id="WP_168679997.1">
    <property type="nucleotide sequence ID" value="NZ_JAAXOY010000497.1"/>
</dbReference>
<evidence type="ECO:0000313" key="3">
    <source>
        <dbReference type="Proteomes" id="UP000777774"/>
    </source>
</evidence>
<reference evidence="2 3" key="1">
    <citation type="submission" date="2020-04" db="EMBL/GenBank/DDBJ databases">
        <title>MicrobeNet Type strains.</title>
        <authorList>
            <person name="Nicholson A.C."/>
        </authorList>
    </citation>
    <scope>NUCLEOTIDE SEQUENCE [LARGE SCALE GENOMIC DNA]</scope>
    <source>
        <strain evidence="2 3">ATCC BAA-787</strain>
    </source>
</reference>
<accession>A0ABX1K7C2</accession>
<gene>
    <name evidence="2" type="ORF">HGA02_15650</name>
</gene>
<proteinExistence type="predicted"/>
<feature type="chain" id="PRO_5045854024" description="Hemagglutinin" evidence="1">
    <location>
        <begin position="33"/>
        <end position="784"/>
    </location>
</feature>